<keyword evidence="1" id="KW-0812">Transmembrane</keyword>
<feature type="transmembrane region" description="Helical" evidence="1">
    <location>
        <begin position="494"/>
        <end position="511"/>
    </location>
</feature>
<protein>
    <submittedName>
        <fullName evidence="2">Uncharacterized protein</fullName>
    </submittedName>
</protein>
<keyword evidence="1" id="KW-1133">Transmembrane helix</keyword>
<gene>
    <name evidence="2" type="ORF">LSG31_08525</name>
</gene>
<proteinExistence type="predicted"/>
<evidence type="ECO:0000256" key="1">
    <source>
        <dbReference type="SAM" id="Phobius"/>
    </source>
</evidence>
<dbReference type="Proteomes" id="UP000830167">
    <property type="component" value="Chromosome"/>
</dbReference>
<keyword evidence="1" id="KW-0472">Membrane</keyword>
<feature type="transmembrane region" description="Helical" evidence="1">
    <location>
        <begin position="399"/>
        <end position="417"/>
    </location>
</feature>
<feature type="transmembrane region" description="Helical" evidence="1">
    <location>
        <begin position="612"/>
        <end position="631"/>
    </location>
</feature>
<name>A0ABY4CNY2_9BACL</name>
<feature type="transmembrane region" description="Helical" evidence="1">
    <location>
        <begin position="531"/>
        <end position="553"/>
    </location>
</feature>
<evidence type="ECO:0000313" key="3">
    <source>
        <dbReference type="Proteomes" id="UP000830167"/>
    </source>
</evidence>
<keyword evidence="3" id="KW-1185">Reference proteome</keyword>
<feature type="transmembrane region" description="Helical" evidence="1">
    <location>
        <begin position="583"/>
        <end position="600"/>
    </location>
</feature>
<feature type="transmembrane region" description="Helical" evidence="1">
    <location>
        <begin position="710"/>
        <end position="733"/>
    </location>
</feature>
<feature type="transmembrane region" description="Helical" evidence="1">
    <location>
        <begin position="669"/>
        <end position="690"/>
    </location>
</feature>
<reference evidence="2" key="1">
    <citation type="submission" date="2021-12" db="EMBL/GenBank/DDBJ databases">
        <title>Alicyclobacillaceae gen. nov., sp. nov., isolated from chalcocite enrichment system.</title>
        <authorList>
            <person name="Jiang Z."/>
        </authorList>
    </citation>
    <scope>NUCLEOTIDE SEQUENCE</scope>
    <source>
        <strain evidence="2">MYW30-H2</strain>
    </source>
</reference>
<accession>A0ABY4CNY2</accession>
<dbReference type="EMBL" id="CP089291">
    <property type="protein sequence ID" value="UOF92202.1"/>
    <property type="molecule type" value="Genomic_DNA"/>
</dbReference>
<feature type="transmembrane region" description="Helical" evidence="1">
    <location>
        <begin position="466"/>
        <end position="487"/>
    </location>
</feature>
<evidence type="ECO:0000313" key="2">
    <source>
        <dbReference type="EMBL" id="UOF92202.1"/>
    </source>
</evidence>
<dbReference type="RefSeq" id="WP_347438888.1">
    <property type="nucleotide sequence ID" value="NZ_CP089291.1"/>
</dbReference>
<feature type="transmembrane region" description="Helical" evidence="1">
    <location>
        <begin position="739"/>
        <end position="758"/>
    </location>
</feature>
<organism evidence="2 3">
    <name type="scientific">Fodinisporobacter ferrooxydans</name>
    <dbReference type="NCBI Taxonomy" id="2901836"/>
    <lineage>
        <taxon>Bacteria</taxon>
        <taxon>Bacillati</taxon>
        <taxon>Bacillota</taxon>
        <taxon>Bacilli</taxon>
        <taxon>Bacillales</taxon>
        <taxon>Alicyclobacillaceae</taxon>
        <taxon>Fodinisporobacter</taxon>
    </lineage>
</organism>
<sequence>MLRTMPSKRFLRKRHAFLYILIQLFALIFAPTGTAASSQKPVESGMRHPHHVIFLPLYSVGIEIFENPQLPAFQHLAKLGAVGLLTMNTQKSHGPWDEYASYSAGAPMHFAEPIIEAEKNAEENQTNVPNLPLHWFQQPLHTPIFSLGIGGMHECLRKSGLVCMYAGPVMLNRGMFEPASLFSVDKDGKVSRYGNEKNGHTYRIQDRFAAGGMIDAVPKLLDDVSYFLHSKQSGLLTIGMGDLEAIEHERSYFSENQYRRLRLQALERTNEFIWQTIRQLTADDTLIVAGVTIPSEQARTHEWLAPIAIIGPNIKGDSSITSDTTRQKGIAANFDLVPTIFRQLQIHVPQTLGSPIHTFDPVSSNLFTFAKDKRQRISNMQTLQHVYQLNTWYTTNRPLLVGIFSAFVFGCLILWLLSINGWLRIKSRWFSLLCYVCSELPTAFLLMGRIQRLLFEQLNWKSEAALVLYVGMTLFLAVLIALPAIFLQAWENKFLYLSVVAVFVQSVLLLLHDSTFSQSLFGYDPVNGARYYGIGNEYAAGFISAWLMILVTIFKKCGKVDWLLGWIGSVGVVAFLASPIFGANIGGGLTVGVGSSLLLYRMGRNVQRWNRAFFLGSLAATVVFTAVLQIHPGFSVSHGAHFIRWAEQKNWSAISEIIRHKIQMNVNMIAYAPFWISMCICALLLFFGYLYTNHPVYRQWKKEKHSWQQLFPILVITSIVGGIVNDSGILVSFLMVYPAFWIGLGAMNMENYFYCIPFKKRIAKRFNKWFLLLEYRMGLSQKGNIE</sequence>
<feature type="transmembrane region" description="Helical" evidence="1">
    <location>
        <begin position="560"/>
        <end position="577"/>
    </location>
</feature>
<feature type="transmembrane region" description="Helical" evidence="1">
    <location>
        <begin position="429"/>
        <end position="446"/>
    </location>
</feature>